<dbReference type="InterPro" id="IPR012334">
    <property type="entry name" value="Pectin_lyas_fold"/>
</dbReference>
<sequence>MSRMKLVTQLSRSLAASYIFTGSLGILPSQAQPITPATDATGTSVSPNGNRYDITGGSLSGDNANLFHSFSQFGLDAGQVANFISQPNIQNIFSRVVGGNVSRINGLIQVTGGNSNLFLMNPAGIIFGSNASLNVPASFTATTATGIGFGGGSFNAIGSSDYTSLVGTPNAFAFTTLQPGAIINSGNLGINSGSLTLLGGTVVSTGQVSAPSGQITLAAVPGGSLVRLIQQGQLLSLEVTPLADSQTPPGSGTLPVVALPQLLTGGSGSNATGLRVNNNGQVELTGSGVPVVNGDVVAKSVTAQTATLSSTRNLTLVESQLLTTGDLNLQAQATLYVRDSIENLFNAQAGGNLYIQGNQGIDILALNHVQPAFRSGGNLSLATNSDNGISADANFSSGGNFSILNLSSGSPGNFFSVDDPIIRSNGNVSFGNYRGASLKIVATGTVSTGNIDITRPSVVSSIPANDPDFIALTTKRSLIINAQTGSITTGHINTSSPDANDAGSVAFTAQGNISTGNIRTND</sequence>
<dbReference type="EMBL" id="CADCTM010000876">
    <property type="protein sequence ID" value="CAA9299812.1"/>
    <property type="molecule type" value="Genomic_DNA"/>
</dbReference>
<keyword evidence="1" id="KW-0732">Signal</keyword>
<evidence type="ECO:0000259" key="2">
    <source>
        <dbReference type="SMART" id="SM00912"/>
    </source>
</evidence>
<protein>
    <submittedName>
        <fullName evidence="3">High-affnity carbon uptake protein Hat/HatR</fullName>
    </submittedName>
</protein>
<organism evidence="3">
    <name type="scientific">uncultured Coleofasciculus sp</name>
    <dbReference type="NCBI Taxonomy" id="1267456"/>
    <lineage>
        <taxon>Bacteria</taxon>
        <taxon>Bacillati</taxon>
        <taxon>Cyanobacteriota</taxon>
        <taxon>Cyanophyceae</taxon>
        <taxon>Coleofasciculales</taxon>
        <taxon>Coleofasciculaceae</taxon>
        <taxon>Coleofasciculus</taxon>
        <taxon>environmental samples</taxon>
    </lineage>
</organism>
<evidence type="ECO:0000313" key="3">
    <source>
        <dbReference type="EMBL" id="CAA9299812.1"/>
    </source>
</evidence>
<dbReference type="NCBIfam" id="TIGR01901">
    <property type="entry name" value="adhes_NPXG"/>
    <property type="match status" value="1"/>
</dbReference>
<feature type="chain" id="PRO_5026910363" evidence="1">
    <location>
        <begin position="32"/>
        <end position="522"/>
    </location>
</feature>
<dbReference type="SMART" id="SM00912">
    <property type="entry name" value="Haemagg_act"/>
    <property type="match status" value="1"/>
</dbReference>
<feature type="signal peptide" evidence="1">
    <location>
        <begin position="1"/>
        <end position="31"/>
    </location>
</feature>
<feature type="domain" description="Filamentous haemagglutinin FhaB/tRNA nuclease CdiA-like TPS" evidence="2">
    <location>
        <begin position="36"/>
        <end position="150"/>
    </location>
</feature>
<reference evidence="3" key="1">
    <citation type="submission" date="2020-02" db="EMBL/GenBank/DDBJ databases">
        <authorList>
            <person name="Meier V. D."/>
        </authorList>
    </citation>
    <scope>NUCLEOTIDE SEQUENCE</scope>
    <source>
        <strain evidence="3">AVDCRST_MAG92</strain>
    </source>
</reference>
<dbReference type="Pfam" id="PF05860">
    <property type="entry name" value="TPS"/>
    <property type="match status" value="1"/>
</dbReference>
<name>A0A6J4KB08_9CYAN</name>
<evidence type="ECO:0000256" key="1">
    <source>
        <dbReference type="SAM" id="SignalP"/>
    </source>
</evidence>
<feature type="non-terminal residue" evidence="3">
    <location>
        <position position="522"/>
    </location>
</feature>
<dbReference type="SUPFAM" id="SSF51126">
    <property type="entry name" value="Pectin lyase-like"/>
    <property type="match status" value="1"/>
</dbReference>
<gene>
    <name evidence="3" type="ORF">AVDCRST_MAG92-5009</name>
</gene>
<dbReference type="Gene3D" id="2.160.20.10">
    <property type="entry name" value="Single-stranded right-handed beta-helix, Pectin lyase-like"/>
    <property type="match status" value="1"/>
</dbReference>
<accession>A0A6J4KB08</accession>
<dbReference type="AlphaFoldDB" id="A0A6J4KB08"/>
<dbReference type="InterPro" id="IPR008638">
    <property type="entry name" value="FhaB/CdiA-like_TPS"/>
</dbReference>
<dbReference type="InterPro" id="IPR011050">
    <property type="entry name" value="Pectin_lyase_fold/virulence"/>
</dbReference>
<proteinExistence type="predicted"/>